<reference evidence="2" key="1">
    <citation type="journal article" date="2020" name="New Phytol.">
        <title>Comparative genomics reveals dynamic genome evolution in host specialist ectomycorrhizal fungi.</title>
        <authorList>
            <person name="Lofgren L.A."/>
            <person name="Nguyen N.H."/>
            <person name="Vilgalys R."/>
            <person name="Ruytinx J."/>
            <person name="Liao H.L."/>
            <person name="Branco S."/>
            <person name="Kuo A."/>
            <person name="LaButti K."/>
            <person name="Lipzen A."/>
            <person name="Andreopoulos W."/>
            <person name="Pangilinan J."/>
            <person name="Riley R."/>
            <person name="Hundley H."/>
            <person name="Na H."/>
            <person name="Barry K."/>
            <person name="Grigoriev I.V."/>
            <person name="Stajich J.E."/>
            <person name="Kennedy P.G."/>
        </authorList>
    </citation>
    <scope>NUCLEOTIDE SEQUENCE</scope>
    <source>
        <strain evidence="2">FC203</strain>
    </source>
</reference>
<dbReference type="GeneID" id="64656041"/>
<evidence type="ECO:0000313" key="3">
    <source>
        <dbReference type="Proteomes" id="UP001195769"/>
    </source>
</evidence>
<dbReference type="AlphaFoldDB" id="A0AAD4E6A9"/>
<gene>
    <name evidence="2" type="ORF">F5891DRAFT_1034196</name>
</gene>
<keyword evidence="3" id="KW-1185">Reference proteome</keyword>
<name>A0AAD4E6A9_9AGAM</name>
<dbReference type="EMBL" id="JABBWK010000027">
    <property type="protein sequence ID" value="KAG1900456.1"/>
    <property type="molecule type" value="Genomic_DNA"/>
</dbReference>
<sequence length="73" mass="7820">MRFSSAAIVLAVITALVSSTSAIPVTGDEASADKCRPWCIHDSQCQSNLCCIQLLFICTVSRVFAFTSVQYGS</sequence>
<comment type="caution">
    <text evidence="2">The sequence shown here is derived from an EMBL/GenBank/DDBJ whole genome shotgun (WGS) entry which is preliminary data.</text>
</comment>
<feature type="chain" id="PRO_5042244192" evidence="1">
    <location>
        <begin position="23"/>
        <end position="73"/>
    </location>
</feature>
<evidence type="ECO:0000313" key="2">
    <source>
        <dbReference type="EMBL" id="KAG1900456.1"/>
    </source>
</evidence>
<feature type="signal peptide" evidence="1">
    <location>
        <begin position="1"/>
        <end position="22"/>
    </location>
</feature>
<dbReference type="Proteomes" id="UP001195769">
    <property type="component" value="Unassembled WGS sequence"/>
</dbReference>
<dbReference type="RefSeq" id="XP_041226032.1">
    <property type="nucleotide sequence ID" value="XM_041361743.1"/>
</dbReference>
<accession>A0AAD4E6A9</accession>
<keyword evidence="1" id="KW-0732">Signal</keyword>
<proteinExistence type="predicted"/>
<evidence type="ECO:0000256" key="1">
    <source>
        <dbReference type="SAM" id="SignalP"/>
    </source>
</evidence>
<organism evidence="2 3">
    <name type="scientific">Suillus fuscotomentosus</name>
    <dbReference type="NCBI Taxonomy" id="1912939"/>
    <lineage>
        <taxon>Eukaryota</taxon>
        <taxon>Fungi</taxon>
        <taxon>Dikarya</taxon>
        <taxon>Basidiomycota</taxon>
        <taxon>Agaricomycotina</taxon>
        <taxon>Agaricomycetes</taxon>
        <taxon>Agaricomycetidae</taxon>
        <taxon>Boletales</taxon>
        <taxon>Suillineae</taxon>
        <taxon>Suillaceae</taxon>
        <taxon>Suillus</taxon>
    </lineage>
</organism>
<protein>
    <submittedName>
        <fullName evidence="2">Uncharacterized protein</fullName>
    </submittedName>
</protein>